<dbReference type="GO" id="GO:0005524">
    <property type="term" value="F:ATP binding"/>
    <property type="evidence" value="ECO:0007669"/>
    <property type="project" value="InterPro"/>
</dbReference>
<feature type="domain" description="Protein kinase" evidence="1">
    <location>
        <begin position="1"/>
        <end position="162"/>
    </location>
</feature>
<reference evidence="2 3" key="1">
    <citation type="journal article" date="2017" name="Front. Genet.">
        <title>Draft sequencing of the heterozygous diploid genome of Satsuma (Citrus unshiu Marc.) using a hybrid assembly approach.</title>
        <authorList>
            <person name="Shimizu T."/>
            <person name="Tanizawa Y."/>
            <person name="Mochizuki T."/>
            <person name="Nagasaki H."/>
            <person name="Yoshioka T."/>
            <person name="Toyoda A."/>
            <person name="Fujiyama A."/>
            <person name="Kaminuma E."/>
            <person name="Nakamura Y."/>
        </authorList>
    </citation>
    <scope>NUCLEOTIDE SEQUENCE [LARGE SCALE GENOMIC DNA]</scope>
    <source>
        <strain evidence="3">cv. Miyagawa wase</strain>
    </source>
</reference>
<dbReference type="Proteomes" id="UP000236630">
    <property type="component" value="Unassembled WGS sequence"/>
</dbReference>
<keyword evidence="3" id="KW-1185">Reference proteome</keyword>
<comment type="caution">
    <text evidence="2">The sequence shown here is derived from an EMBL/GenBank/DDBJ whole genome shotgun (WGS) entry which is preliminary data.</text>
</comment>
<evidence type="ECO:0000313" key="2">
    <source>
        <dbReference type="EMBL" id="GAY64309.1"/>
    </source>
</evidence>
<dbReference type="Gene3D" id="1.10.510.10">
    <property type="entry name" value="Transferase(Phosphotransferase) domain 1"/>
    <property type="match status" value="2"/>
</dbReference>
<organism evidence="2 3">
    <name type="scientific">Citrus unshiu</name>
    <name type="common">Satsuma mandarin</name>
    <name type="synonym">Citrus nobilis var. unshiu</name>
    <dbReference type="NCBI Taxonomy" id="55188"/>
    <lineage>
        <taxon>Eukaryota</taxon>
        <taxon>Viridiplantae</taxon>
        <taxon>Streptophyta</taxon>
        <taxon>Embryophyta</taxon>
        <taxon>Tracheophyta</taxon>
        <taxon>Spermatophyta</taxon>
        <taxon>Magnoliopsida</taxon>
        <taxon>eudicotyledons</taxon>
        <taxon>Gunneridae</taxon>
        <taxon>Pentapetalae</taxon>
        <taxon>rosids</taxon>
        <taxon>malvids</taxon>
        <taxon>Sapindales</taxon>
        <taxon>Rutaceae</taxon>
        <taxon>Aurantioideae</taxon>
        <taxon>Citrus</taxon>
    </lineage>
</organism>
<evidence type="ECO:0000313" key="3">
    <source>
        <dbReference type="Proteomes" id="UP000236630"/>
    </source>
</evidence>
<dbReference type="Pfam" id="PF00069">
    <property type="entry name" value="Pkinase"/>
    <property type="match status" value="1"/>
</dbReference>
<accession>A0A2H5QI57</accession>
<proteinExistence type="predicted"/>
<dbReference type="STRING" id="55188.A0A2H5QI57"/>
<dbReference type="PROSITE" id="PS50011">
    <property type="entry name" value="PROTEIN_KINASE_DOM"/>
    <property type="match status" value="1"/>
</dbReference>
<dbReference type="PROSITE" id="PS00108">
    <property type="entry name" value="PROTEIN_KINASE_ST"/>
    <property type="match status" value="1"/>
</dbReference>
<protein>
    <recommendedName>
        <fullName evidence="1">Protein kinase domain-containing protein</fullName>
    </recommendedName>
</protein>
<evidence type="ECO:0000259" key="1">
    <source>
        <dbReference type="PROSITE" id="PS50011"/>
    </source>
</evidence>
<dbReference type="EMBL" id="BDQV01000401">
    <property type="protein sequence ID" value="GAY64309.1"/>
    <property type="molecule type" value="Genomic_DNA"/>
</dbReference>
<sequence length="162" mass="18290">MIKSIYHQNLIKIISSFSNDGFKALVLKYMPHASLGKCLYTSNYILDIFQRLNIMIDVALVLEYLHFGHTTPIIHCDLKLSNVLAPIIHCDLKLSNVLLDDNMVSRLSDFGMTKLLFGEDQLVTQTQTLATIGYMALEYGREGQATTNEGCLQLRDYDNGNI</sequence>
<dbReference type="InterPro" id="IPR000719">
    <property type="entry name" value="Prot_kinase_dom"/>
</dbReference>
<dbReference type="SUPFAM" id="SSF56112">
    <property type="entry name" value="Protein kinase-like (PK-like)"/>
    <property type="match status" value="2"/>
</dbReference>
<dbReference type="PANTHER" id="PTHR48008:SF14">
    <property type="entry name" value="PROTEIN KINASE DOMAIN-CONTAINING PROTEIN"/>
    <property type="match status" value="1"/>
</dbReference>
<dbReference type="InterPro" id="IPR008271">
    <property type="entry name" value="Ser/Thr_kinase_AS"/>
</dbReference>
<dbReference type="Pfam" id="PF07714">
    <property type="entry name" value="PK_Tyr_Ser-Thr"/>
    <property type="match status" value="1"/>
</dbReference>
<gene>
    <name evidence="2" type="ORF">CUMW_232530</name>
</gene>
<name>A0A2H5QI57_CITUN</name>
<dbReference type="AlphaFoldDB" id="A0A2H5QI57"/>
<dbReference type="GO" id="GO:0004672">
    <property type="term" value="F:protein kinase activity"/>
    <property type="evidence" value="ECO:0007669"/>
    <property type="project" value="InterPro"/>
</dbReference>
<dbReference type="InterPro" id="IPR011009">
    <property type="entry name" value="Kinase-like_dom_sf"/>
</dbReference>
<dbReference type="PANTHER" id="PTHR48008">
    <property type="entry name" value="LEUCINE-RICH REPEAT RECEPTOR-LIKE PROTEIN KINASE IMK3-RELATED"/>
    <property type="match status" value="1"/>
</dbReference>
<dbReference type="InterPro" id="IPR052451">
    <property type="entry name" value="Ser/Thr_kinase-like"/>
</dbReference>
<dbReference type="InterPro" id="IPR001245">
    <property type="entry name" value="Ser-Thr/Tyr_kinase_cat_dom"/>
</dbReference>